<reference evidence="4 5" key="1">
    <citation type="journal article" date="2013" name="Front. Plant Sci.">
        <title>The Reference Genome of the Halophytic Plant Eutrema salsugineum.</title>
        <authorList>
            <person name="Yang R."/>
            <person name="Jarvis D.E."/>
            <person name="Chen H."/>
            <person name="Beilstein M.A."/>
            <person name="Grimwood J."/>
            <person name="Jenkins J."/>
            <person name="Shu S."/>
            <person name="Prochnik S."/>
            <person name="Xin M."/>
            <person name="Ma C."/>
            <person name="Schmutz J."/>
            <person name="Wing R.A."/>
            <person name="Mitchell-Olds T."/>
            <person name="Schumaker K.S."/>
            <person name="Wang X."/>
        </authorList>
    </citation>
    <scope>NUCLEOTIDE SEQUENCE [LARGE SCALE GENOMIC DNA]</scope>
</reference>
<feature type="chain" id="PRO_5004721565" description="Prolamin-like domain-containing protein" evidence="2">
    <location>
        <begin position="20"/>
        <end position="117"/>
    </location>
</feature>
<protein>
    <recommendedName>
        <fullName evidence="3">Prolamin-like domain-containing protein</fullName>
    </recommendedName>
</protein>
<evidence type="ECO:0000256" key="2">
    <source>
        <dbReference type="SAM" id="SignalP"/>
    </source>
</evidence>
<dbReference type="Gramene" id="ESQ41723">
    <property type="protein sequence ID" value="ESQ41723"/>
    <property type="gene ID" value="EUTSA_v10015780mg"/>
</dbReference>
<dbReference type="PROSITE" id="PS51257">
    <property type="entry name" value="PROKAR_LIPOPROTEIN"/>
    <property type="match status" value="1"/>
</dbReference>
<keyword evidence="5" id="KW-1185">Reference proteome</keyword>
<name>V4LPF6_EUTSA</name>
<dbReference type="EMBL" id="KI517464">
    <property type="protein sequence ID" value="ESQ41723.1"/>
    <property type="molecule type" value="Genomic_DNA"/>
</dbReference>
<evidence type="ECO:0000313" key="4">
    <source>
        <dbReference type="EMBL" id="ESQ41723.1"/>
    </source>
</evidence>
<keyword evidence="1 2" id="KW-0732">Signal</keyword>
<dbReference type="InterPro" id="IPR008502">
    <property type="entry name" value="Prolamin-like"/>
</dbReference>
<feature type="signal peptide" evidence="2">
    <location>
        <begin position="1"/>
        <end position="19"/>
    </location>
</feature>
<organism evidence="4 5">
    <name type="scientific">Eutrema salsugineum</name>
    <name type="common">Saltwater cress</name>
    <name type="synonym">Sisymbrium salsugineum</name>
    <dbReference type="NCBI Taxonomy" id="72664"/>
    <lineage>
        <taxon>Eukaryota</taxon>
        <taxon>Viridiplantae</taxon>
        <taxon>Streptophyta</taxon>
        <taxon>Embryophyta</taxon>
        <taxon>Tracheophyta</taxon>
        <taxon>Spermatophyta</taxon>
        <taxon>Magnoliopsida</taxon>
        <taxon>eudicotyledons</taxon>
        <taxon>Gunneridae</taxon>
        <taxon>Pentapetalae</taxon>
        <taxon>rosids</taxon>
        <taxon>malvids</taxon>
        <taxon>Brassicales</taxon>
        <taxon>Brassicaceae</taxon>
        <taxon>Eutremeae</taxon>
        <taxon>Eutrema</taxon>
    </lineage>
</organism>
<sequence length="117" mass="13015">MKNLTFVFVMILFLGCATSQLLEATDDEDLQWWDSPLSTINGHHFRPSPELANAFLITRNKPTIGSESSDCCAAIKTLYKDCEKTVFGSFRNPFFNYYVKQHCSTQGGSTPVAPSPA</sequence>
<evidence type="ECO:0000259" key="3">
    <source>
        <dbReference type="Pfam" id="PF05617"/>
    </source>
</evidence>
<evidence type="ECO:0000256" key="1">
    <source>
        <dbReference type="ARBA" id="ARBA00022729"/>
    </source>
</evidence>
<dbReference type="AlphaFoldDB" id="V4LPF6"/>
<gene>
    <name evidence="4" type="ORF">EUTSA_v10015780mg</name>
</gene>
<proteinExistence type="predicted"/>
<dbReference type="Pfam" id="PF05617">
    <property type="entry name" value="Prolamin_like"/>
    <property type="match status" value="1"/>
</dbReference>
<feature type="domain" description="Prolamin-like" evidence="3">
    <location>
        <begin position="56"/>
        <end position="104"/>
    </location>
</feature>
<dbReference type="STRING" id="72664.V4LPF6"/>
<dbReference type="Proteomes" id="UP000030689">
    <property type="component" value="Unassembled WGS sequence"/>
</dbReference>
<accession>V4LPF6</accession>
<dbReference type="KEGG" id="eus:EUTSA_v10015780mg"/>
<evidence type="ECO:0000313" key="5">
    <source>
        <dbReference type="Proteomes" id="UP000030689"/>
    </source>
</evidence>